<evidence type="ECO:0000259" key="6">
    <source>
        <dbReference type="Pfam" id="PF01494"/>
    </source>
</evidence>
<evidence type="ECO:0000313" key="8">
    <source>
        <dbReference type="Proteomes" id="UP000799437"/>
    </source>
</evidence>
<dbReference type="SUPFAM" id="SSF51905">
    <property type="entry name" value="FAD/NAD(P)-binding domain"/>
    <property type="match status" value="1"/>
</dbReference>
<keyword evidence="2" id="KW-0274">FAD</keyword>
<dbReference type="PANTHER" id="PTHR46720:SF3">
    <property type="entry name" value="FAD-BINDING DOMAIN-CONTAINING PROTEIN-RELATED"/>
    <property type="match status" value="1"/>
</dbReference>
<dbReference type="GO" id="GO:0071949">
    <property type="term" value="F:FAD binding"/>
    <property type="evidence" value="ECO:0007669"/>
    <property type="project" value="InterPro"/>
</dbReference>
<feature type="transmembrane region" description="Helical" evidence="5">
    <location>
        <begin position="31"/>
        <end position="49"/>
    </location>
</feature>
<dbReference type="AlphaFoldDB" id="A0A6A6WDG2"/>
<protein>
    <submittedName>
        <fullName evidence="7">FAD/NAD(P)-binding domain-containing protein</fullName>
    </submittedName>
</protein>
<keyword evidence="3" id="KW-0560">Oxidoreductase</keyword>
<feature type="region of interest" description="Disordered" evidence="4">
    <location>
        <begin position="1"/>
        <end position="30"/>
    </location>
</feature>
<dbReference type="InterPro" id="IPR036188">
    <property type="entry name" value="FAD/NAD-bd_sf"/>
</dbReference>
<dbReference type="GO" id="GO:0044550">
    <property type="term" value="P:secondary metabolite biosynthetic process"/>
    <property type="evidence" value="ECO:0007669"/>
    <property type="project" value="TreeGrafter"/>
</dbReference>
<feature type="compositionally biased region" description="Pro residues" evidence="4">
    <location>
        <begin position="19"/>
        <end position="29"/>
    </location>
</feature>
<evidence type="ECO:0000256" key="5">
    <source>
        <dbReference type="SAM" id="Phobius"/>
    </source>
</evidence>
<dbReference type="InterPro" id="IPR002938">
    <property type="entry name" value="FAD-bd"/>
</dbReference>
<name>A0A6A6WDG2_9PEZI</name>
<dbReference type="PRINTS" id="PR00420">
    <property type="entry name" value="RNGMNOXGNASE"/>
</dbReference>
<dbReference type="EMBL" id="ML996567">
    <property type="protein sequence ID" value="KAF2760868.1"/>
    <property type="molecule type" value="Genomic_DNA"/>
</dbReference>
<dbReference type="RefSeq" id="XP_033603319.1">
    <property type="nucleotide sequence ID" value="XM_033746534.1"/>
</dbReference>
<keyword evidence="5" id="KW-1133">Transmembrane helix</keyword>
<keyword evidence="5" id="KW-0812">Transmembrane</keyword>
<dbReference type="InterPro" id="IPR051104">
    <property type="entry name" value="FAD_monoxygenase"/>
</dbReference>
<keyword evidence="1" id="KW-0285">Flavoprotein</keyword>
<dbReference type="OrthoDB" id="417877at2759"/>
<feature type="domain" description="FAD-binding" evidence="6">
    <location>
        <begin position="205"/>
        <end position="420"/>
    </location>
</feature>
<dbReference type="Pfam" id="PF01494">
    <property type="entry name" value="FAD_binding_3"/>
    <property type="match status" value="1"/>
</dbReference>
<reference evidence="7" key="1">
    <citation type="journal article" date="2020" name="Stud. Mycol.">
        <title>101 Dothideomycetes genomes: a test case for predicting lifestyles and emergence of pathogens.</title>
        <authorList>
            <person name="Haridas S."/>
            <person name="Albert R."/>
            <person name="Binder M."/>
            <person name="Bloem J."/>
            <person name="Labutti K."/>
            <person name="Salamov A."/>
            <person name="Andreopoulos B."/>
            <person name="Baker S."/>
            <person name="Barry K."/>
            <person name="Bills G."/>
            <person name="Bluhm B."/>
            <person name="Cannon C."/>
            <person name="Castanera R."/>
            <person name="Culley D."/>
            <person name="Daum C."/>
            <person name="Ezra D."/>
            <person name="Gonzalez J."/>
            <person name="Henrissat B."/>
            <person name="Kuo A."/>
            <person name="Liang C."/>
            <person name="Lipzen A."/>
            <person name="Lutzoni F."/>
            <person name="Magnuson J."/>
            <person name="Mondo S."/>
            <person name="Nolan M."/>
            <person name="Ohm R."/>
            <person name="Pangilinan J."/>
            <person name="Park H.-J."/>
            <person name="Ramirez L."/>
            <person name="Alfaro M."/>
            <person name="Sun H."/>
            <person name="Tritt A."/>
            <person name="Yoshinaga Y."/>
            <person name="Zwiers L.-H."/>
            <person name="Turgeon B."/>
            <person name="Goodwin S."/>
            <person name="Spatafora J."/>
            <person name="Crous P."/>
            <person name="Grigoriev I."/>
        </authorList>
    </citation>
    <scope>NUCLEOTIDE SEQUENCE</scope>
    <source>
        <strain evidence="7">CBS 121739</strain>
    </source>
</reference>
<keyword evidence="5" id="KW-0472">Membrane</keyword>
<evidence type="ECO:0000256" key="1">
    <source>
        <dbReference type="ARBA" id="ARBA00022630"/>
    </source>
</evidence>
<accession>A0A6A6WDG2</accession>
<dbReference type="GeneID" id="54487588"/>
<sequence>MGDITPAATTTTTTTNAHPQPPPPPPPKKPLSIAIIGGGIAGLALAIGLQNHGHADTKIYEAAPAFGEIGAGIAFGPNAMRACSLIDGRILAGFKKGATCNVSPERYDTFLSYVYAQDSRSGDGRKAGELIVHARREGQGGCWTGAQARCGVHRRYALGVLVGLLPAGTAVFGKQLVGIEESGCDDDDDDDDGGGRMILRFADGSTASADAVVGCDGIKSRTREILHPGKIRAQFSGEYGYRALLPREEAVSILGADFALNGMLYCGYNIGMITYPVENHALVNAFAVCRGEWTSETNMAPCSKAQMLADFTTTDGDDDGVDKGGLDARLVKMLHAFPDSSRWGIFDVPHNEPYYRNRICILGDAAHAATPNLGAGAGMAIEDALVLSRLLGRIEHKSQIEDAFRAYDAVRRPRTQKVVWESRRAGLANEFLMEGVGDNFEELERELNERYQWIWDVDLEGMVDEALGLLERGWKGEGWSDV</sequence>
<gene>
    <name evidence="7" type="ORF">EJ05DRAFT_497440</name>
</gene>
<dbReference type="Proteomes" id="UP000799437">
    <property type="component" value="Unassembled WGS sequence"/>
</dbReference>
<organism evidence="7 8">
    <name type="scientific">Pseudovirgaria hyperparasitica</name>
    <dbReference type="NCBI Taxonomy" id="470096"/>
    <lineage>
        <taxon>Eukaryota</taxon>
        <taxon>Fungi</taxon>
        <taxon>Dikarya</taxon>
        <taxon>Ascomycota</taxon>
        <taxon>Pezizomycotina</taxon>
        <taxon>Dothideomycetes</taxon>
        <taxon>Dothideomycetes incertae sedis</taxon>
        <taxon>Acrospermales</taxon>
        <taxon>Acrospermaceae</taxon>
        <taxon>Pseudovirgaria</taxon>
    </lineage>
</organism>
<evidence type="ECO:0000256" key="4">
    <source>
        <dbReference type="SAM" id="MobiDB-lite"/>
    </source>
</evidence>
<keyword evidence="8" id="KW-1185">Reference proteome</keyword>
<evidence type="ECO:0000313" key="7">
    <source>
        <dbReference type="EMBL" id="KAF2760868.1"/>
    </source>
</evidence>
<feature type="compositionally biased region" description="Low complexity" evidence="4">
    <location>
        <begin position="1"/>
        <end position="18"/>
    </location>
</feature>
<proteinExistence type="predicted"/>
<dbReference type="Gene3D" id="3.50.50.60">
    <property type="entry name" value="FAD/NAD(P)-binding domain"/>
    <property type="match status" value="1"/>
</dbReference>
<dbReference type="PANTHER" id="PTHR46720">
    <property type="entry name" value="HYDROXYLASE, PUTATIVE (AFU_ORTHOLOGUE AFUA_3G01460)-RELATED"/>
    <property type="match status" value="1"/>
</dbReference>
<evidence type="ECO:0000256" key="3">
    <source>
        <dbReference type="ARBA" id="ARBA00023002"/>
    </source>
</evidence>
<evidence type="ECO:0000256" key="2">
    <source>
        <dbReference type="ARBA" id="ARBA00022827"/>
    </source>
</evidence>
<dbReference type="GO" id="GO:0016491">
    <property type="term" value="F:oxidoreductase activity"/>
    <property type="evidence" value="ECO:0007669"/>
    <property type="project" value="UniProtKB-KW"/>
</dbReference>